<comment type="caution">
    <text evidence="2">The sequence shown here is derived from an EMBL/GenBank/DDBJ whole genome shotgun (WGS) entry which is preliminary data.</text>
</comment>
<dbReference type="PROSITE" id="PS50132">
    <property type="entry name" value="RGS"/>
    <property type="match status" value="1"/>
</dbReference>
<keyword evidence="3" id="KW-1185">Reference proteome</keyword>
<name>A0ABS7CQL9_9BACT</name>
<feature type="domain" description="RGS" evidence="1">
    <location>
        <begin position="80"/>
        <end position="114"/>
    </location>
</feature>
<proteinExistence type="predicted"/>
<protein>
    <recommendedName>
        <fullName evidence="1">RGS domain-containing protein</fullName>
    </recommendedName>
</protein>
<reference evidence="2 3" key="1">
    <citation type="journal article" date="2016" name="Int. J. Syst. Evol. Microbiol.">
        <title>Pontibacter aydingkolensis sp. nov., isolated from soil of a salt lake.</title>
        <authorList>
            <person name="Osman G."/>
            <person name="Zhang T."/>
            <person name="Lou K."/>
            <person name="Gao Y."/>
            <person name="Chang W."/>
            <person name="Lin Q."/>
            <person name="Yang H.M."/>
            <person name="Huo X.D."/>
            <person name="Wang N."/>
        </authorList>
    </citation>
    <scope>NUCLEOTIDE SEQUENCE [LARGE SCALE GENOMIC DNA]</scope>
    <source>
        <strain evidence="2 3">KACC 19255</strain>
    </source>
</reference>
<accession>A0ABS7CQL9</accession>
<evidence type="ECO:0000259" key="1">
    <source>
        <dbReference type="PROSITE" id="PS50132"/>
    </source>
</evidence>
<dbReference type="EMBL" id="JAHYXK010000002">
    <property type="protein sequence ID" value="MBW7466073.1"/>
    <property type="molecule type" value="Genomic_DNA"/>
</dbReference>
<dbReference type="Proteomes" id="UP000813018">
    <property type="component" value="Unassembled WGS sequence"/>
</dbReference>
<evidence type="ECO:0000313" key="3">
    <source>
        <dbReference type="Proteomes" id="UP000813018"/>
    </source>
</evidence>
<dbReference type="RefSeq" id="WP_219875960.1">
    <property type="nucleotide sequence ID" value="NZ_JAHYXK010000002.1"/>
</dbReference>
<organism evidence="2 3">
    <name type="scientific">Pontibacter aydingkolensis</name>
    <dbReference type="NCBI Taxonomy" id="1911536"/>
    <lineage>
        <taxon>Bacteria</taxon>
        <taxon>Pseudomonadati</taxon>
        <taxon>Bacteroidota</taxon>
        <taxon>Cytophagia</taxon>
        <taxon>Cytophagales</taxon>
        <taxon>Hymenobacteraceae</taxon>
        <taxon>Pontibacter</taxon>
    </lineage>
</organism>
<dbReference type="InterPro" id="IPR016137">
    <property type="entry name" value="RGS"/>
</dbReference>
<evidence type="ECO:0000313" key="2">
    <source>
        <dbReference type="EMBL" id="MBW7466073.1"/>
    </source>
</evidence>
<dbReference type="PROSITE" id="PS51257">
    <property type="entry name" value="PROKAR_LIPOPROTEIN"/>
    <property type="match status" value="1"/>
</dbReference>
<gene>
    <name evidence="2" type="ORF">K0O23_03265</name>
</gene>
<sequence>MKKVYAFLALLLTGCTVEQELVTDNPTNTGEQVIASGVAAGGCEQCAASEFGVKQEPDTAFTFSNGKRLLICGYYELQDGKKVFSEFVLSQCGDRDIVDFWEAAERYEVVYTQDTLKLHKLELLALGANRELVRRPWLTEYFYYKGNRLKRDVKYNTTIKYNHDQISETLHEYENTTWLALSTAPENYEEEKMVLANRLLISAISGSDKAEEYLKDFNNKIKAEGAYAEWYTQIVELQKAAKKAR</sequence>